<feature type="signal peptide" evidence="1">
    <location>
        <begin position="1"/>
        <end position="20"/>
    </location>
</feature>
<evidence type="ECO:0000313" key="3">
    <source>
        <dbReference type="Proteomes" id="UP000556700"/>
    </source>
</evidence>
<dbReference type="EMBL" id="CAIJDO010000129">
    <property type="protein sequence ID" value="CAD0004369.1"/>
    <property type="molecule type" value="Genomic_DNA"/>
</dbReference>
<keyword evidence="1" id="KW-0732">Signal</keyword>
<name>A0A6V6YYG5_9FLAO</name>
<evidence type="ECO:0000256" key="1">
    <source>
        <dbReference type="SAM" id="SignalP"/>
    </source>
</evidence>
<evidence type="ECO:0000313" key="2">
    <source>
        <dbReference type="EMBL" id="CAD0004369.1"/>
    </source>
</evidence>
<protein>
    <recommendedName>
        <fullName evidence="4">DUF4861 domain-containing protein</fullName>
    </recommendedName>
</protein>
<comment type="caution">
    <text evidence="2">The sequence shown here is derived from an EMBL/GenBank/DDBJ whole genome shotgun (WGS) entry which is preliminary data.</text>
</comment>
<feature type="chain" id="PRO_5028318803" description="DUF4861 domain-containing protein" evidence="1">
    <location>
        <begin position="21"/>
        <end position="376"/>
    </location>
</feature>
<dbReference type="Proteomes" id="UP000556700">
    <property type="component" value="Unassembled WGS sequence"/>
</dbReference>
<dbReference type="RefSeq" id="WP_083480835.1">
    <property type="nucleotide sequence ID" value="NZ_CAIJDO010000129.1"/>
</dbReference>
<gene>
    <name evidence="2" type="ORF">FLACHUCJ7_01833</name>
</gene>
<dbReference type="AlphaFoldDB" id="A0A6V6YYG5"/>
<dbReference type="Pfam" id="PF16153">
    <property type="entry name" value="DUF4861"/>
    <property type="match status" value="1"/>
</dbReference>
<proteinExistence type="predicted"/>
<organism evidence="2 3">
    <name type="scientific">Flavobacterium chungangense</name>
    <dbReference type="NCBI Taxonomy" id="554283"/>
    <lineage>
        <taxon>Bacteria</taxon>
        <taxon>Pseudomonadati</taxon>
        <taxon>Bacteroidota</taxon>
        <taxon>Flavobacteriia</taxon>
        <taxon>Flavobacteriales</taxon>
        <taxon>Flavobacteriaceae</taxon>
        <taxon>Flavobacterium</taxon>
    </lineage>
</organism>
<sequence length="376" mass="42868">MKFFKLFLCLVFIMPEIFSAQTKATITIENNSDLDRKETVVSIDWKAILDRYPKIDTSNFVVMNTKTKKQAAFQLEHRNSSVIQNLLIQVDVKAKSKLTLSIQEGKPEKFTVKTYARYVPERKDDFAWENDQIAFRTYGKAIEGSKEDAYGFDVWVKRTNRMIINERYKLADYHTDHGDGMDYYHVGYSLGAGNMAPYVKDTIRYSANYHRWKVLDNGPLRSTFQLIYDEWNAGGIKVTAVKTISLDAGSQLSKIENVYTFDGNKPLPVLVGIIKRPEAGNISLNEQQGIMGYWEPTSAKDGTTGVGSILTTPVTNMWIDKIQLLAKTTVKNNEPIVYYTGAAWDKAGKITDAKKWFEYLSTFHQEIKNPLIVSLK</sequence>
<dbReference type="InterPro" id="IPR032342">
    <property type="entry name" value="DUF4861"/>
</dbReference>
<accession>A0A6V6YYG5</accession>
<evidence type="ECO:0008006" key="4">
    <source>
        <dbReference type="Google" id="ProtNLM"/>
    </source>
</evidence>
<reference evidence="2 3" key="1">
    <citation type="submission" date="2020-06" db="EMBL/GenBank/DDBJ databases">
        <authorList>
            <person name="Criscuolo A."/>
        </authorList>
    </citation>
    <scope>NUCLEOTIDE SEQUENCE [LARGE SCALE GENOMIC DNA]</scope>
    <source>
        <strain evidence="3">CIP 110025</strain>
    </source>
</reference>
<keyword evidence="3" id="KW-1185">Reference proteome</keyword>